<reference evidence="1 2" key="1">
    <citation type="submission" date="2024-10" db="EMBL/GenBank/DDBJ databases">
        <title>The Natural Products Discovery Center: Release of the First 8490 Sequenced Strains for Exploring Actinobacteria Biosynthetic Diversity.</title>
        <authorList>
            <person name="Kalkreuter E."/>
            <person name="Kautsar S.A."/>
            <person name="Yang D."/>
            <person name="Bader C.D."/>
            <person name="Teijaro C.N."/>
            <person name="Fluegel L."/>
            <person name="Davis C.M."/>
            <person name="Simpson J.R."/>
            <person name="Lauterbach L."/>
            <person name="Steele A.D."/>
            <person name="Gui C."/>
            <person name="Meng S."/>
            <person name="Li G."/>
            <person name="Viehrig K."/>
            <person name="Ye F."/>
            <person name="Su P."/>
            <person name="Kiefer A.F."/>
            <person name="Nichols A."/>
            <person name="Cepeda A.J."/>
            <person name="Yan W."/>
            <person name="Fan B."/>
            <person name="Jiang Y."/>
            <person name="Adhikari A."/>
            <person name="Zheng C.-J."/>
            <person name="Schuster L."/>
            <person name="Cowan T.M."/>
            <person name="Smanski M.J."/>
            <person name="Chevrette M.G."/>
            <person name="De Carvalho L.P.S."/>
            <person name="Shen B."/>
        </authorList>
    </citation>
    <scope>NUCLEOTIDE SEQUENCE [LARGE SCALE GENOMIC DNA]</scope>
    <source>
        <strain evidence="1 2">NPDC089932</strain>
    </source>
</reference>
<evidence type="ECO:0000313" key="1">
    <source>
        <dbReference type="EMBL" id="MFJ4079559.1"/>
    </source>
</evidence>
<evidence type="ECO:0008006" key="3">
    <source>
        <dbReference type="Google" id="ProtNLM"/>
    </source>
</evidence>
<evidence type="ECO:0000313" key="2">
    <source>
        <dbReference type="Proteomes" id="UP001617511"/>
    </source>
</evidence>
<accession>A0ABW8FBY6</accession>
<gene>
    <name evidence="1" type="ORF">ACIP2Z_11430</name>
</gene>
<dbReference type="EMBL" id="JBIVGG010000005">
    <property type="protein sequence ID" value="MFJ4079559.1"/>
    <property type="molecule type" value="Genomic_DNA"/>
</dbReference>
<comment type="caution">
    <text evidence="1">The sequence shown here is derived from an EMBL/GenBank/DDBJ whole genome shotgun (WGS) entry which is preliminary data.</text>
</comment>
<dbReference type="Gene3D" id="3.40.50.1820">
    <property type="entry name" value="alpha/beta hydrolase"/>
    <property type="match status" value="1"/>
</dbReference>
<protein>
    <recommendedName>
        <fullName evidence="3">Alpha/beta hydrolase</fullName>
    </recommendedName>
</protein>
<sequence>MTLAGIHGVGQQQLGRHQLQAQWGPALLDGLERARGRLLETEPDLRLAYYGDVFASFTPVSGRKGAAALDPDLAEEELAALIPAVLEAVSEAELEAAERAPVKAYTRAPRPLQIALRALDRRYGQHAGGLYIGNLRQVRRYLQDAELKAAVDARVREIMGRGEVRALIGHSLGSVVGFEYLRQNPETELSAFLTLGSPLGLRMVRHLMPDPHHQPRNAAVWANLRDPRDPVTCAGDLSAFWPGVRDLPPVDNGGDAHSAARYLSKREAGQVLIESLETVGP</sequence>
<dbReference type="SUPFAM" id="SSF53474">
    <property type="entry name" value="alpha/beta-Hydrolases"/>
    <property type="match status" value="1"/>
</dbReference>
<dbReference type="Proteomes" id="UP001617511">
    <property type="component" value="Unassembled WGS sequence"/>
</dbReference>
<dbReference type="RefSeq" id="WP_402071967.1">
    <property type="nucleotide sequence ID" value="NZ_JBIVGG010000005.1"/>
</dbReference>
<dbReference type="InterPro" id="IPR029058">
    <property type="entry name" value="AB_hydrolase_fold"/>
</dbReference>
<keyword evidence="2" id="KW-1185">Reference proteome</keyword>
<name>A0ABW8FBY6_9ACTN</name>
<proteinExistence type="predicted"/>
<organism evidence="1 2">
    <name type="scientific">Streptomyces iakyrus</name>
    <dbReference type="NCBI Taxonomy" id="68219"/>
    <lineage>
        <taxon>Bacteria</taxon>
        <taxon>Bacillati</taxon>
        <taxon>Actinomycetota</taxon>
        <taxon>Actinomycetes</taxon>
        <taxon>Kitasatosporales</taxon>
        <taxon>Streptomycetaceae</taxon>
        <taxon>Streptomyces</taxon>
    </lineage>
</organism>